<reference evidence="5" key="1">
    <citation type="journal article" date="2020" name="Stud. Mycol.">
        <title>101 Dothideomycetes genomes: A test case for predicting lifestyles and emergence of pathogens.</title>
        <authorList>
            <person name="Haridas S."/>
            <person name="Albert R."/>
            <person name="Binder M."/>
            <person name="Bloem J."/>
            <person name="LaButti K."/>
            <person name="Salamov A."/>
            <person name="Andreopoulos B."/>
            <person name="Baker S."/>
            <person name="Barry K."/>
            <person name="Bills G."/>
            <person name="Bluhm B."/>
            <person name="Cannon C."/>
            <person name="Castanera R."/>
            <person name="Culley D."/>
            <person name="Daum C."/>
            <person name="Ezra D."/>
            <person name="Gonzalez J."/>
            <person name="Henrissat B."/>
            <person name="Kuo A."/>
            <person name="Liang C."/>
            <person name="Lipzen A."/>
            <person name="Lutzoni F."/>
            <person name="Magnuson J."/>
            <person name="Mondo S."/>
            <person name="Nolan M."/>
            <person name="Ohm R."/>
            <person name="Pangilinan J."/>
            <person name="Park H.-J."/>
            <person name="Ramirez L."/>
            <person name="Alfaro M."/>
            <person name="Sun H."/>
            <person name="Tritt A."/>
            <person name="Yoshinaga Y."/>
            <person name="Zwiers L.-H."/>
            <person name="Turgeon B."/>
            <person name="Goodwin S."/>
            <person name="Spatafora J."/>
            <person name="Crous P."/>
            <person name="Grigoriev I."/>
        </authorList>
    </citation>
    <scope>NUCLEOTIDE SEQUENCE [LARGE SCALE GENOMIC DNA]</scope>
    <source>
        <strain evidence="5">CBS 304.66</strain>
    </source>
</reference>
<dbReference type="InterPro" id="IPR036864">
    <property type="entry name" value="Zn2-C6_fun-type_DNA-bd_sf"/>
</dbReference>
<dbReference type="CDD" id="cd00067">
    <property type="entry name" value="GAL4"/>
    <property type="match status" value="1"/>
</dbReference>
<dbReference type="AlphaFoldDB" id="A0A9P4KCI7"/>
<dbReference type="InterPro" id="IPR021858">
    <property type="entry name" value="Fun_TF"/>
</dbReference>
<evidence type="ECO:0000256" key="1">
    <source>
        <dbReference type="ARBA" id="ARBA00004123"/>
    </source>
</evidence>
<keyword evidence="5" id="KW-1185">Reference proteome</keyword>
<name>A0A9P4KCI7_9PLEO</name>
<dbReference type="PROSITE" id="PS00463">
    <property type="entry name" value="ZN2_CY6_FUNGAL_1"/>
    <property type="match status" value="1"/>
</dbReference>
<accession>A0A9P4KCI7</accession>
<keyword evidence="2" id="KW-0539">Nucleus</keyword>
<evidence type="ECO:0000313" key="4">
    <source>
        <dbReference type="EMBL" id="KAF2265262.1"/>
    </source>
</evidence>
<dbReference type="Pfam" id="PF11951">
    <property type="entry name" value="Fungal_trans_2"/>
    <property type="match status" value="1"/>
</dbReference>
<dbReference type="PANTHER" id="PTHR37534:SF47">
    <property type="entry name" value="ZN(2)-C6 FUNGAL-TYPE DOMAIN-CONTAINING PROTEIN"/>
    <property type="match status" value="1"/>
</dbReference>
<dbReference type="GO" id="GO:0000981">
    <property type="term" value="F:DNA-binding transcription factor activity, RNA polymerase II-specific"/>
    <property type="evidence" value="ECO:0007669"/>
    <property type="project" value="InterPro"/>
</dbReference>
<comment type="subcellular location">
    <subcellularLocation>
        <location evidence="1">Nucleus</location>
    </subcellularLocation>
</comment>
<dbReference type="PROSITE" id="PS50048">
    <property type="entry name" value="ZN2_CY6_FUNGAL_2"/>
    <property type="match status" value="1"/>
</dbReference>
<dbReference type="InterPro" id="IPR001138">
    <property type="entry name" value="Zn2Cys6_DnaBD"/>
</dbReference>
<evidence type="ECO:0000259" key="3">
    <source>
        <dbReference type="PROSITE" id="PS50048"/>
    </source>
</evidence>
<dbReference type="OrthoDB" id="3886144at2759"/>
<dbReference type="SMART" id="SM00066">
    <property type="entry name" value="GAL4"/>
    <property type="match status" value="1"/>
</dbReference>
<evidence type="ECO:0000256" key="2">
    <source>
        <dbReference type="ARBA" id="ARBA00023242"/>
    </source>
</evidence>
<proteinExistence type="predicted"/>
<dbReference type="GO" id="GO:0045944">
    <property type="term" value="P:positive regulation of transcription by RNA polymerase II"/>
    <property type="evidence" value="ECO:0007669"/>
    <property type="project" value="TreeGrafter"/>
</dbReference>
<dbReference type="Pfam" id="PF00172">
    <property type="entry name" value="Zn_clus"/>
    <property type="match status" value="1"/>
</dbReference>
<gene>
    <name evidence="4" type="ORF">CC78DRAFT_515787</name>
</gene>
<organism evidence="4 5">
    <name type="scientific">Lojkania enalia</name>
    <dbReference type="NCBI Taxonomy" id="147567"/>
    <lineage>
        <taxon>Eukaryota</taxon>
        <taxon>Fungi</taxon>
        <taxon>Dikarya</taxon>
        <taxon>Ascomycota</taxon>
        <taxon>Pezizomycotina</taxon>
        <taxon>Dothideomycetes</taxon>
        <taxon>Pleosporomycetidae</taxon>
        <taxon>Pleosporales</taxon>
        <taxon>Pleosporales incertae sedis</taxon>
        <taxon>Lojkania</taxon>
    </lineage>
</organism>
<dbReference type="PANTHER" id="PTHR37534">
    <property type="entry name" value="TRANSCRIPTIONAL ACTIVATOR PROTEIN UGA3"/>
    <property type="match status" value="1"/>
</dbReference>
<dbReference type="EMBL" id="ML986610">
    <property type="protein sequence ID" value="KAF2265262.1"/>
    <property type="molecule type" value="Genomic_DNA"/>
</dbReference>
<dbReference type="Gene3D" id="4.10.240.10">
    <property type="entry name" value="Zn(2)-C6 fungal-type DNA-binding domain"/>
    <property type="match status" value="1"/>
</dbReference>
<dbReference type="SUPFAM" id="SSF57701">
    <property type="entry name" value="Zn2/Cys6 DNA-binding domain"/>
    <property type="match status" value="1"/>
</dbReference>
<evidence type="ECO:0000313" key="5">
    <source>
        <dbReference type="Proteomes" id="UP000800093"/>
    </source>
</evidence>
<dbReference type="GO" id="GO:0005634">
    <property type="term" value="C:nucleus"/>
    <property type="evidence" value="ECO:0007669"/>
    <property type="project" value="UniProtKB-SubCell"/>
</dbReference>
<sequence length="689" mass="77520">MPRGSGCVTCKAKRMKCDEGKPSCEQCSRRRVPCGGYRKNLRWRTYPASQVAVYHKRSDGSSKQKSIEGIRRPTITAPKHLQKSSNTQFQYQEYSSPGEEIEILNEDNLNIVACDDESFISNWAPGSFFQDDFQEPPDQILDSSRTMESYVSNSSNISLTAFSDPFSNLLSTNVGWLSSKNDESTLSQESQWSWLFDTMDFHETPNPASSISAFPTTGFDSASISESVSSKIDPNKDLLTLFRQPQFHSDSTEIIAVVFHQQTCNILSILEETRQNPWKAYIWPMAKDYPPLYDSIAAMTCFHMSKAQPRLRDRGLEHMQSSIHGLDMDNTMGNINLDTKLAATLALGFAKAWDHQISSTGMYYISRARTLTKEVLSSQLLSHSSHKDISQFRVLINICLYMDTIARFTSTDNDQEPTNPPLILDNGYPSPPFSGTSIDPLMGCASSLFPYIAEVADLVRRVRSRMATRNSPTLISQGTKLKKKIEDWTVPIEESLGSTISQEMTEYIQTAEAYRWATLLLLHQAVPELPSRISLWGLAEKVLVFLATVPLTSNTRIVQIFPLMVAGCEAIEEEDRDWVEERWKLMARHMITGIVDRCLQISSEVWKRRDEYVAMHGYCPVFGKIVSVQGSSSATGSSDFPMSAAFSRGVDTLTRSGCVEYTVKGGLHWLGVMKDWGWEGEKICFFSHS</sequence>
<protein>
    <recommendedName>
        <fullName evidence="3">Zn(2)-C6 fungal-type domain-containing protein</fullName>
    </recommendedName>
</protein>
<dbReference type="Proteomes" id="UP000800093">
    <property type="component" value="Unassembled WGS sequence"/>
</dbReference>
<feature type="domain" description="Zn(2)-C6 fungal-type" evidence="3">
    <location>
        <begin position="6"/>
        <end position="34"/>
    </location>
</feature>
<comment type="caution">
    <text evidence="4">The sequence shown here is derived from an EMBL/GenBank/DDBJ whole genome shotgun (WGS) entry which is preliminary data.</text>
</comment>
<dbReference type="GO" id="GO:0000976">
    <property type="term" value="F:transcription cis-regulatory region binding"/>
    <property type="evidence" value="ECO:0007669"/>
    <property type="project" value="TreeGrafter"/>
</dbReference>
<dbReference type="GO" id="GO:0008270">
    <property type="term" value="F:zinc ion binding"/>
    <property type="evidence" value="ECO:0007669"/>
    <property type="project" value="InterPro"/>
</dbReference>